<dbReference type="STRING" id="68895.RR42_m2567"/>
<dbReference type="EMBL" id="CP010536">
    <property type="protein sequence ID" value="AJG19953.1"/>
    <property type="molecule type" value="Genomic_DNA"/>
</dbReference>
<dbReference type="AlphaFoldDB" id="A0A0C4YAJ2"/>
<reference evidence="1 2" key="1">
    <citation type="journal article" date="2015" name="Genome Announc.">
        <title>Complete Genome Sequence of Cupriavidus basilensis 4G11, Isolated from the Oak Ridge Field Research Center Site.</title>
        <authorList>
            <person name="Ray J."/>
            <person name="Waters R.J."/>
            <person name="Skerker J.M."/>
            <person name="Kuehl J.V."/>
            <person name="Price M.N."/>
            <person name="Huang J."/>
            <person name="Chakraborty R."/>
            <person name="Arkin A.P."/>
            <person name="Deutschbauer A."/>
        </authorList>
    </citation>
    <scope>NUCLEOTIDE SEQUENCE [LARGE SCALE GENOMIC DNA]</scope>
    <source>
        <strain evidence="1">4G11</strain>
    </source>
</reference>
<evidence type="ECO:0000313" key="2">
    <source>
        <dbReference type="Proteomes" id="UP000031843"/>
    </source>
</evidence>
<accession>A0A0C4YAJ2</accession>
<dbReference type="KEGG" id="cbw:RR42_m2567"/>
<keyword evidence="2" id="KW-1185">Reference proteome</keyword>
<dbReference type="Proteomes" id="UP000031843">
    <property type="component" value="Chromosome main"/>
</dbReference>
<organism evidence="1 2">
    <name type="scientific">Cupriavidus basilensis</name>
    <dbReference type="NCBI Taxonomy" id="68895"/>
    <lineage>
        <taxon>Bacteria</taxon>
        <taxon>Pseudomonadati</taxon>
        <taxon>Pseudomonadota</taxon>
        <taxon>Betaproteobacteria</taxon>
        <taxon>Burkholderiales</taxon>
        <taxon>Burkholderiaceae</taxon>
        <taxon>Cupriavidus</taxon>
    </lineage>
</organism>
<dbReference type="RefSeq" id="WP_043347265.1">
    <property type="nucleotide sequence ID" value="NZ_CP010536.1"/>
</dbReference>
<protein>
    <submittedName>
        <fullName evidence="1">Uncharacterized protein</fullName>
    </submittedName>
</protein>
<evidence type="ECO:0000313" key="1">
    <source>
        <dbReference type="EMBL" id="AJG19953.1"/>
    </source>
</evidence>
<sequence length="73" mass="7370">MERRFEYGGYAVVARAAALAGGGYMATVVISDAFGDAPQPSFEEEAGVAGTAEAAIALAEASAMRTIDAGQVN</sequence>
<gene>
    <name evidence="1" type="ORF">RR42_m2567</name>
</gene>
<proteinExistence type="predicted"/>
<name>A0A0C4YAJ2_9BURK</name>